<sequence length="755" mass="87795">MRLANIVAQHEDTIRKRWIKKTQAQKKEILLKALPGMAPMHRPDIDDVLHQCCPYNRHPNGIAYHAYPYINQEDLLKPKSLLMLLNARGRHLPHKFAYLDCELGPLGQIRPMLLEKTTFTLDFIDTYGGIVEHESEQDAQQSIDKGLTMHPAHGWQILMVHWVILDFLTRCCMDILHDMPLESVLRTDPSPLPSEPPALSDNNELYSSLEVATREASYQVPARLDLGRLRGLVSACRSSAEDHIWSLREDPGYFAEVVTENREHRQELLRGQDGRIAHTTRNERPLMNKVLRSVITDAYAELYTWEEVERRITQLHQMSLDYADQIHDTHKNLPEPFFEALVETWFFLEVTMLDFIHQIKHGWCASPTMRPYWVLDDSKGCKCCGEPKFLGIDHQDRDLRKLSRLINFLSHSRHRVVLGVHPVVDAIERLLQSNTRAKSFTSPWIASYLSQLSVATECFHQLQLYQPWARQIKRCVEQRKTKLFICYAQVFAKWNSIFTTKFVGADLYELGKPSKFYYPVHKRRTRAHVETMRSAEAALDAFWQAADDRFRQHTGKTPHDVVAGIISERTLQRTSPWVESDNTSAKLAQARAPEYIYIPFANHIHDPTKQITGVFDRLTIINNMEKFRTPKTVHMIDKREKHDPPFRSEVHMQSFQVDKRALKVFRTLFHSPLSYDQPGEIPWTEFLHAMVKTGFSAQKLSGSAWQFIPRGLDISQPIQFHEPHPSSKLPFTWARRFGRRLSRTYGWKGDMFRLA</sequence>
<protein>
    <submittedName>
        <fullName evidence="1">Uncharacterized protein</fullName>
    </submittedName>
</protein>
<reference evidence="1" key="1">
    <citation type="journal article" date="2021" name="Nat. Commun.">
        <title>Genetic determinants of endophytism in the Arabidopsis root mycobiome.</title>
        <authorList>
            <person name="Mesny F."/>
            <person name="Miyauchi S."/>
            <person name="Thiergart T."/>
            <person name="Pickel B."/>
            <person name="Atanasova L."/>
            <person name="Karlsson M."/>
            <person name="Huettel B."/>
            <person name="Barry K.W."/>
            <person name="Haridas S."/>
            <person name="Chen C."/>
            <person name="Bauer D."/>
            <person name="Andreopoulos W."/>
            <person name="Pangilinan J."/>
            <person name="LaButti K."/>
            <person name="Riley R."/>
            <person name="Lipzen A."/>
            <person name="Clum A."/>
            <person name="Drula E."/>
            <person name="Henrissat B."/>
            <person name="Kohler A."/>
            <person name="Grigoriev I.V."/>
            <person name="Martin F.M."/>
            <person name="Hacquard S."/>
        </authorList>
    </citation>
    <scope>NUCLEOTIDE SEQUENCE</scope>
    <source>
        <strain evidence="1">MPI-SDFR-AT-0120</strain>
    </source>
</reference>
<accession>A0A8K0QYA6</accession>
<keyword evidence="2" id="KW-1185">Reference proteome</keyword>
<dbReference type="AlphaFoldDB" id="A0A8K0QYA6"/>
<gene>
    <name evidence="1" type="ORF">FB567DRAFT_453048</name>
</gene>
<name>A0A8K0QYA6_9PLEO</name>
<dbReference type="OrthoDB" id="2922289at2759"/>
<dbReference type="PANTHER" id="PTHR40788:SF2">
    <property type="entry name" value="CLR5 DOMAIN-CONTAINING PROTEIN"/>
    <property type="match status" value="1"/>
</dbReference>
<dbReference type="PANTHER" id="PTHR40788">
    <property type="entry name" value="CLR5 DOMAIN-CONTAINING PROTEIN-RELATED"/>
    <property type="match status" value="1"/>
</dbReference>
<dbReference type="Proteomes" id="UP000813461">
    <property type="component" value="Unassembled WGS sequence"/>
</dbReference>
<dbReference type="EMBL" id="JAGMVJ010000020">
    <property type="protein sequence ID" value="KAH7075133.1"/>
    <property type="molecule type" value="Genomic_DNA"/>
</dbReference>
<evidence type="ECO:0000313" key="1">
    <source>
        <dbReference type="EMBL" id="KAH7075133.1"/>
    </source>
</evidence>
<evidence type="ECO:0000313" key="2">
    <source>
        <dbReference type="Proteomes" id="UP000813461"/>
    </source>
</evidence>
<organism evidence="1 2">
    <name type="scientific">Paraphoma chrysanthemicola</name>
    <dbReference type="NCBI Taxonomy" id="798071"/>
    <lineage>
        <taxon>Eukaryota</taxon>
        <taxon>Fungi</taxon>
        <taxon>Dikarya</taxon>
        <taxon>Ascomycota</taxon>
        <taxon>Pezizomycotina</taxon>
        <taxon>Dothideomycetes</taxon>
        <taxon>Pleosporomycetidae</taxon>
        <taxon>Pleosporales</taxon>
        <taxon>Pleosporineae</taxon>
        <taxon>Phaeosphaeriaceae</taxon>
        <taxon>Paraphoma</taxon>
    </lineage>
</organism>
<comment type="caution">
    <text evidence="1">The sequence shown here is derived from an EMBL/GenBank/DDBJ whole genome shotgun (WGS) entry which is preliminary data.</text>
</comment>
<proteinExistence type="predicted"/>